<dbReference type="Pfam" id="PF13262">
    <property type="entry name" value="DUF4054"/>
    <property type="match status" value="1"/>
</dbReference>
<dbReference type="InterPro" id="IPR025127">
    <property type="entry name" value="DUF4054"/>
</dbReference>
<reference evidence="2" key="1">
    <citation type="journal article" date="2019" name="Int. J. Syst. Evol. Microbiol.">
        <title>The Global Catalogue of Microorganisms (GCM) 10K type strain sequencing project: providing services to taxonomists for standard genome sequencing and annotation.</title>
        <authorList>
            <consortium name="The Broad Institute Genomics Platform"/>
            <consortium name="The Broad Institute Genome Sequencing Center for Infectious Disease"/>
            <person name="Wu L."/>
            <person name="Ma J."/>
        </authorList>
    </citation>
    <scope>NUCLEOTIDE SEQUENCE [LARGE SCALE GENOMIC DNA]</scope>
    <source>
        <strain evidence="2">KCTC 42644</strain>
    </source>
</reference>
<dbReference type="EMBL" id="JBHRXV010000001">
    <property type="protein sequence ID" value="MFC3711271.1"/>
    <property type="molecule type" value="Genomic_DNA"/>
</dbReference>
<keyword evidence="2" id="KW-1185">Reference proteome</keyword>
<organism evidence="1 2">
    <name type="scientific">Sphingoaurantiacus capsulatus</name>
    <dbReference type="NCBI Taxonomy" id="1771310"/>
    <lineage>
        <taxon>Bacteria</taxon>
        <taxon>Pseudomonadati</taxon>
        <taxon>Pseudomonadota</taxon>
        <taxon>Alphaproteobacteria</taxon>
        <taxon>Sphingomonadales</taxon>
        <taxon>Sphingosinicellaceae</taxon>
        <taxon>Sphingoaurantiacus</taxon>
    </lineage>
</organism>
<dbReference type="RefSeq" id="WP_380855857.1">
    <property type="nucleotide sequence ID" value="NZ_JBHRXV010000001.1"/>
</dbReference>
<gene>
    <name evidence="1" type="ORF">ACFOMD_01730</name>
</gene>
<evidence type="ECO:0000313" key="2">
    <source>
        <dbReference type="Proteomes" id="UP001595615"/>
    </source>
</evidence>
<dbReference type="Proteomes" id="UP001595615">
    <property type="component" value="Unassembled WGS sequence"/>
</dbReference>
<proteinExistence type="predicted"/>
<accession>A0ABV7X564</accession>
<evidence type="ECO:0000313" key="1">
    <source>
        <dbReference type="EMBL" id="MFC3711271.1"/>
    </source>
</evidence>
<protein>
    <submittedName>
        <fullName evidence="1">DUF4054 domain-containing protein</fullName>
    </submittedName>
</protein>
<comment type="caution">
    <text evidence="1">The sequence shown here is derived from an EMBL/GenBank/DDBJ whole genome shotgun (WGS) entry which is preliminary data.</text>
</comment>
<sequence length="130" mass="13258">MMPPVPTPSELTAAFPAFAGVATGQIQFWIDRAERVVDASWTADDFAFATMLHAAHEMVLNGLGSGAEAEAAAGGASAFRTLKSGALSIERFEGGAAGGYAATQYGRQFLPLLARNRGGPRVTGGAGDAG</sequence>
<name>A0ABV7X564_9SPHN</name>